<dbReference type="InterPro" id="IPR014845">
    <property type="entry name" value="GYD/TTHA1554"/>
</dbReference>
<name>A0ABW0JH87_9GAMM</name>
<dbReference type="RefSeq" id="WP_377301481.1">
    <property type="nucleotide sequence ID" value="NZ_JBHSMK010000002.1"/>
</dbReference>
<accession>A0ABW0JH87</accession>
<organism evidence="1 2">
    <name type="scientific">Rhodanobacter umsongensis</name>
    <dbReference type="NCBI Taxonomy" id="633153"/>
    <lineage>
        <taxon>Bacteria</taxon>
        <taxon>Pseudomonadati</taxon>
        <taxon>Pseudomonadota</taxon>
        <taxon>Gammaproteobacteria</taxon>
        <taxon>Lysobacterales</taxon>
        <taxon>Rhodanobacteraceae</taxon>
        <taxon>Rhodanobacter</taxon>
    </lineage>
</organism>
<protein>
    <submittedName>
        <fullName evidence="1">GYD domain-containing protein</fullName>
    </submittedName>
</protein>
<keyword evidence="2" id="KW-1185">Reference proteome</keyword>
<dbReference type="Pfam" id="PF08734">
    <property type="entry name" value="GYD"/>
    <property type="match status" value="1"/>
</dbReference>
<proteinExistence type="predicted"/>
<dbReference type="Proteomes" id="UP001596013">
    <property type="component" value="Unassembled WGS sequence"/>
</dbReference>
<reference evidence="2" key="1">
    <citation type="journal article" date="2019" name="Int. J. Syst. Evol. Microbiol.">
        <title>The Global Catalogue of Microorganisms (GCM) 10K type strain sequencing project: providing services to taxonomists for standard genome sequencing and annotation.</title>
        <authorList>
            <consortium name="The Broad Institute Genomics Platform"/>
            <consortium name="The Broad Institute Genome Sequencing Center for Infectious Disease"/>
            <person name="Wu L."/>
            <person name="Ma J."/>
        </authorList>
    </citation>
    <scope>NUCLEOTIDE SEQUENCE [LARGE SCALE GENOMIC DNA]</scope>
    <source>
        <strain evidence="2">JCM 17130</strain>
    </source>
</reference>
<evidence type="ECO:0000313" key="2">
    <source>
        <dbReference type="Proteomes" id="UP001596013"/>
    </source>
</evidence>
<dbReference type="EMBL" id="JBHSMK010000002">
    <property type="protein sequence ID" value="MFC5435304.1"/>
    <property type="molecule type" value="Genomic_DNA"/>
</dbReference>
<gene>
    <name evidence="1" type="ORF">ACFPME_01965</name>
</gene>
<sequence length="89" mass="9063">MFAASGGKLLGYYLTFGDFDFLLISEGPSEGVATSTIAAAASGEVTDLKTQLAIPASAMVEAFNRAGPIAAGFRAPQAESQGTRAPAQH</sequence>
<evidence type="ECO:0000313" key="1">
    <source>
        <dbReference type="EMBL" id="MFC5435304.1"/>
    </source>
</evidence>
<comment type="caution">
    <text evidence="1">The sequence shown here is derived from an EMBL/GenBank/DDBJ whole genome shotgun (WGS) entry which is preliminary data.</text>
</comment>